<protein>
    <recommendedName>
        <fullName evidence="1">DUF927 domain-containing protein</fullName>
    </recommendedName>
</protein>
<evidence type="ECO:0000259" key="1">
    <source>
        <dbReference type="Pfam" id="PF06048"/>
    </source>
</evidence>
<dbReference type="EMBL" id="CP016896">
    <property type="protein sequence ID" value="APV35617.1"/>
    <property type="molecule type" value="Genomic_DNA"/>
</dbReference>
<reference evidence="2 3" key="1">
    <citation type="submission" date="2016-08" db="EMBL/GenBank/DDBJ databases">
        <title>Complete genome sequence of Acinetobacter baylyi strain GFJ2.</title>
        <authorList>
            <person name="Tabata M."/>
            <person name="Kuboki S."/>
            <person name="Gibu N."/>
            <person name="Kinouchi Y."/>
            <person name="Vangnai A."/>
            <person name="Kasai D."/>
            <person name="Fukuda M."/>
        </authorList>
    </citation>
    <scope>NUCLEOTIDE SEQUENCE [LARGE SCALE GENOMIC DNA]</scope>
    <source>
        <strain evidence="2 3">GFJ2</strain>
    </source>
</reference>
<gene>
    <name evidence="2" type="ORF">BEN76_06130</name>
</gene>
<dbReference type="AlphaFoldDB" id="A0A1P8EHF0"/>
<proteinExistence type="predicted"/>
<dbReference type="RefSeq" id="WP_076032592.1">
    <property type="nucleotide sequence ID" value="NZ_CP016896.1"/>
</dbReference>
<dbReference type="InterPro" id="IPR009270">
    <property type="entry name" value="DUF927"/>
</dbReference>
<feature type="domain" description="DUF927" evidence="1">
    <location>
        <begin position="26"/>
        <end position="303"/>
    </location>
</feature>
<dbReference type="STRING" id="487316.BEN76_06130"/>
<evidence type="ECO:0000313" key="2">
    <source>
        <dbReference type="EMBL" id="APV35617.1"/>
    </source>
</evidence>
<dbReference type="Pfam" id="PF06048">
    <property type="entry name" value="DUF927"/>
    <property type="match status" value="1"/>
</dbReference>
<dbReference type="KEGG" id="asol:BEN76_06130"/>
<sequence>MKTSEKDNFFELIEKYEPLEYDNGYFEVTEAGLFYIKKNKDAEHKKFISSPILVLAKTRDDRSVAWGRLLKWIDDSGVIHTLAISMQNFQTDGAELRKMLSDQGVTIGIGVNERKLFLTYLANYPIKKFALCVNKVGWHADQYILPNSVIGSNQSNEIVVYQTNDPLQDKYKQKGTLAEWQENISKKAEAHKFLVLAICVAFAGSLLSPLKQNGTIIHNKSKSSKGKTTSLYVSASVWGNPVDYYQTWRSTSNALEQAAFSHNDGVLILDEISEISNPSELGNIVYMLINGSGKGRLTKSISLRDINKWQLMVLSSGEKSLSELMQEVGQKTKLGQEIRLINIDLDSSPYGIFDSVDFEDNAALQAILLNKNLKLYYGTAGIEWLNYLTSDFKKRSSEAQILFDEYSKLLISDYKEGHIIRVANSFALIAVAGELATQANITSWQSGTAIHAIKNVFKEWYDNFDHKSGYEDKEILEHIKSFFSIHGSSRFESLEQVFCNPITGNQINIKTTNRVGYWKDSDDGKLYLVYPELFKKDICIGLNHRQVSKLLRDYGWLDHDDGRTTKSIRLPHLSGTTRMMIFKESEMCKFSID</sequence>
<name>A0A1P8EHF0_9GAMM</name>
<accession>A0A1P8EHF0</accession>
<dbReference type="Proteomes" id="UP000185674">
    <property type="component" value="Chromosome"/>
</dbReference>
<evidence type="ECO:0000313" key="3">
    <source>
        <dbReference type="Proteomes" id="UP000185674"/>
    </source>
</evidence>
<organism evidence="2 3">
    <name type="scientific">Acinetobacter soli</name>
    <dbReference type="NCBI Taxonomy" id="487316"/>
    <lineage>
        <taxon>Bacteria</taxon>
        <taxon>Pseudomonadati</taxon>
        <taxon>Pseudomonadota</taxon>
        <taxon>Gammaproteobacteria</taxon>
        <taxon>Moraxellales</taxon>
        <taxon>Moraxellaceae</taxon>
        <taxon>Acinetobacter</taxon>
    </lineage>
</organism>